<evidence type="ECO:0000256" key="1">
    <source>
        <dbReference type="SAM" id="MobiDB-lite"/>
    </source>
</evidence>
<sequence length="530" mass="59887">MDSSARQWTPNLSSDFDATDDGVSTPTTSRPVSPLPWSVYDDNYISGASDEGSDDEGTLLYRNEPPSESEEVPPTPTPSSTRISYPTVDSIYAGGDVILEVAFIQSCKQSRQLLEDGRSVSWADIQRFAVTPGYRARVSSVVLSVASDILRETFQLLSTQMPGKWFRPLNHTQRTRGIYWYRVDSNAVVQEINLVCVSDFHQFLWPEWKSLLPESFKSLMCILHHKSPAHLDSLLAVDLEEGTERGLVYLSILSELAWVFGCEGAIESTIQLARISLQARVSEYHDDARNINTPLSPELPELRKNKYGFYPGDLHYLPGFSLSPHIKLAFVWNDRIAFQKAAQLYILGTGGVPRVYEYDNMGILPLMLNALQERRDSIIDMCFNVLNQIYITLSKWKSFRSPEQERSCCLYLGKFIRALGNCIWGSFFEEPLTFPLSRNFPQHLYWSSPSTLERSLRGLALEMEQMESSIGFSEQWVRIQLNVSTSQASASLEFVHGGPTQGCETLPYALTTKLDSIFERGGLDLVKFRC</sequence>
<dbReference type="EMBL" id="ML121571">
    <property type="protein sequence ID" value="RPB20487.1"/>
    <property type="molecule type" value="Genomic_DNA"/>
</dbReference>
<organism evidence="2 3">
    <name type="scientific">Terfezia boudieri ATCC MYA-4762</name>
    <dbReference type="NCBI Taxonomy" id="1051890"/>
    <lineage>
        <taxon>Eukaryota</taxon>
        <taxon>Fungi</taxon>
        <taxon>Dikarya</taxon>
        <taxon>Ascomycota</taxon>
        <taxon>Pezizomycotina</taxon>
        <taxon>Pezizomycetes</taxon>
        <taxon>Pezizales</taxon>
        <taxon>Pezizaceae</taxon>
        <taxon>Terfezia</taxon>
    </lineage>
</organism>
<accession>A0A3N4LC93</accession>
<evidence type="ECO:0000313" key="3">
    <source>
        <dbReference type="Proteomes" id="UP000267821"/>
    </source>
</evidence>
<protein>
    <submittedName>
        <fullName evidence="2">Uncharacterized protein</fullName>
    </submittedName>
</protein>
<dbReference type="Proteomes" id="UP000267821">
    <property type="component" value="Unassembled WGS sequence"/>
</dbReference>
<gene>
    <name evidence="2" type="ORF">L211DRAFT_870668</name>
</gene>
<feature type="region of interest" description="Disordered" evidence="1">
    <location>
        <begin position="1"/>
        <end position="83"/>
    </location>
</feature>
<proteinExistence type="predicted"/>
<dbReference type="OrthoDB" id="10305875at2759"/>
<reference evidence="2 3" key="1">
    <citation type="journal article" date="2018" name="Nat. Ecol. Evol.">
        <title>Pezizomycetes genomes reveal the molecular basis of ectomycorrhizal truffle lifestyle.</title>
        <authorList>
            <person name="Murat C."/>
            <person name="Payen T."/>
            <person name="Noel B."/>
            <person name="Kuo A."/>
            <person name="Morin E."/>
            <person name="Chen J."/>
            <person name="Kohler A."/>
            <person name="Krizsan K."/>
            <person name="Balestrini R."/>
            <person name="Da Silva C."/>
            <person name="Montanini B."/>
            <person name="Hainaut M."/>
            <person name="Levati E."/>
            <person name="Barry K.W."/>
            <person name="Belfiori B."/>
            <person name="Cichocki N."/>
            <person name="Clum A."/>
            <person name="Dockter R.B."/>
            <person name="Fauchery L."/>
            <person name="Guy J."/>
            <person name="Iotti M."/>
            <person name="Le Tacon F."/>
            <person name="Lindquist E.A."/>
            <person name="Lipzen A."/>
            <person name="Malagnac F."/>
            <person name="Mello A."/>
            <person name="Molinier V."/>
            <person name="Miyauchi S."/>
            <person name="Poulain J."/>
            <person name="Riccioni C."/>
            <person name="Rubini A."/>
            <person name="Sitrit Y."/>
            <person name="Splivallo R."/>
            <person name="Traeger S."/>
            <person name="Wang M."/>
            <person name="Zifcakova L."/>
            <person name="Wipf D."/>
            <person name="Zambonelli A."/>
            <person name="Paolocci F."/>
            <person name="Nowrousian M."/>
            <person name="Ottonello S."/>
            <person name="Baldrian P."/>
            <person name="Spatafora J.W."/>
            <person name="Henrissat B."/>
            <person name="Nagy L.G."/>
            <person name="Aury J.M."/>
            <person name="Wincker P."/>
            <person name="Grigoriev I.V."/>
            <person name="Bonfante P."/>
            <person name="Martin F.M."/>
        </authorList>
    </citation>
    <scope>NUCLEOTIDE SEQUENCE [LARGE SCALE GENOMIC DNA]</scope>
    <source>
        <strain evidence="2 3">ATCC MYA-4762</strain>
    </source>
</reference>
<feature type="compositionally biased region" description="Polar residues" evidence="1">
    <location>
        <begin position="1"/>
        <end position="31"/>
    </location>
</feature>
<name>A0A3N4LC93_9PEZI</name>
<keyword evidence="3" id="KW-1185">Reference proteome</keyword>
<dbReference type="AlphaFoldDB" id="A0A3N4LC93"/>
<evidence type="ECO:0000313" key="2">
    <source>
        <dbReference type="EMBL" id="RPB20487.1"/>
    </source>
</evidence>
<dbReference type="InParanoid" id="A0A3N4LC93"/>